<evidence type="ECO:0000256" key="8">
    <source>
        <dbReference type="HAMAP-Rule" id="MF_00376"/>
    </source>
</evidence>
<dbReference type="RefSeq" id="WP_078664257.1">
    <property type="nucleotide sequence ID" value="NZ_FUXM01000001.1"/>
</dbReference>
<comment type="similarity">
    <text evidence="1 8">Belongs to the CoaE family.</text>
</comment>
<dbReference type="GO" id="GO:0005737">
    <property type="term" value="C:cytoplasm"/>
    <property type="evidence" value="ECO:0007669"/>
    <property type="project" value="UniProtKB-SubCell"/>
</dbReference>
<reference evidence="11" key="1">
    <citation type="submission" date="2017-02" db="EMBL/GenBank/DDBJ databases">
        <authorList>
            <person name="Varghese N."/>
            <person name="Submissions S."/>
        </authorList>
    </citation>
    <scope>NUCLEOTIDE SEQUENCE [LARGE SCALE GENOMIC DNA]</scope>
    <source>
        <strain evidence="11">DSM 16521</strain>
    </source>
</reference>
<sequence>MRVIGLTGGLASGKSTVSSYLKEKGAEILDADLIARELMAPGQPAWLEVVRYFGRDVLNEDGSINRQVLAERVFTRSEDLALLNAITHPLVRQEIVRRLNELNNRPTPPPVAVVDAPLLIEAGLTDLVEEVWLVAVEPKIQIERAVARGMAAEEAQRRLAAQWPLDKKMVYATRVIDNNGSREEMKKQVDELWLQLL</sequence>
<comment type="pathway">
    <text evidence="8">Cofactor biosynthesis; coenzyme A biosynthesis; CoA from (R)-pantothenate: step 5/5.</text>
</comment>
<gene>
    <name evidence="8" type="primary">coaE</name>
    <name evidence="10" type="ORF">SAMN02745885_00104</name>
</gene>
<dbReference type="OrthoDB" id="9812943at2"/>
<dbReference type="PANTHER" id="PTHR10695:SF46">
    <property type="entry name" value="BIFUNCTIONAL COENZYME A SYNTHASE-RELATED"/>
    <property type="match status" value="1"/>
</dbReference>
<dbReference type="FunFam" id="3.40.50.300:FF:000991">
    <property type="entry name" value="Dephospho-CoA kinase"/>
    <property type="match status" value="1"/>
</dbReference>
<dbReference type="NCBIfam" id="TIGR00152">
    <property type="entry name" value="dephospho-CoA kinase"/>
    <property type="match status" value="1"/>
</dbReference>
<keyword evidence="5 8" id="KW-0418">Kinase</keyword>
<organism evidence="10 11">
    <name type="scientific">Carboxydocella sporoproducens DSM 16521</name>
    <dbReference type="NCBI Taxonomy" id="1121270"/>
    <lineage>
        <taxon>Bacteria</taxon>
        <taxon>Bacillati</taxon>
        <taxon>Bacillota</taxon>
        <taxon>Clostridia</taxon>
        <taxon>Eubacteriales</taxon>
        <taxon>Clostridiales Family XVI. Incertae Sedis</taxon>
        <taxon>Carboxydocella</taxon>
    </lineage>
</organism>
<dbReference type="PROSITE" id="PS51219">
    <property type="entry name" value="DPCK"/>
    <property type="match status" value="1"/>
</dbReference>
<proteinExistence type="inferred from homology"/>
<dbReference type="HAMAP" id="MF_00376">
    <property type="entry name" value="Dephospho_CoA_kinase"/>
    <property type="match status" value="1"/>
</dbReference>
<protein>
    <recommendedName>
        <fullName evidence="8 9">Dephospho-CoA kinase</fullName>
        <ecNumber evidence="8 9">2.7.1.24</ecNumber>
    </recommendedName>
    <alternativeName>
        <fullName evidence="8">Dephosphocoenzyme A kinase</fullName>
    </alternativeName>
</protein>
<comment type="function">
    <text evidence="8">Catalyzes the phosphorylation of the 3'-hydroxyl group of dephosphocoenzyme A to form coenzyme A.</text>
</comment>
<evidence type="ECO:0000256" key="3">
    <source>
        <dbReference type="ARBA" id="ARBA00022679"/>
    </source>
</evidence>
<dbReference type="CDD" id="cd02022">
    <property type="entry name" value="DPCK"/>
    <property type="match status" value="1"/>
</dbReference>
<evidence type="ECO:0000256" key="7">
    <source>
        <dbReference type="ARBA" id="ARBA00022993"/>
    </source>
</evidence>
<dbReference type="InterPro" id="IPR027417">
    <property type="entry name" value="P-loop_NTPase"/>
</dbReference>
<name>A0A1T4L9P1_9FIRM</name>
<dbReference type="GO" id="GO:0005524">
    <property type="term" value="F:ATP binding"/>
    <property type="evidence" value="ECO:0007669"/>
    <property type="project" value="UniProtKB-UniRule"/>
</dbReference>
<keyword evidence="3 8" id="KW-0808">Transferase</keyword>
<evidence type="ECO:0000256" key="5">
    <source>
        <dbReference type="ARBA" id="ARBA00022777"/>
    </source>
</evidence>
<dbReference type="PANTHER" id="PTHR10695">
    <property type="entry name" value="DEPHOSPHO-COA KINASE-RELATED"/>
    <property type="match status" value="1"/>
</dbReference>
<keyword evidence="2 8" id="KW-0963">Cytoplasm</keyword>
<dbReference type="EMBL" id="FUXM01000001">
    <property type="protein sequence ID" value="SJZ51459.1"/>
    <property type="molecule type" value="Genomic_DNA"/>
</dbReference>
<evidence type="ECO:0000256" key="4">
    <source>
        <dbReference type="ARBA" id="ARBA00022741"/>
    </source>
</evidence>
<evidence type="ECO:0000256" key="6">
    <source>
        <dbReference type="ARBA" id="ARBA00022840"/>
    </source>
</evidence>
<evidence type="ECO:0000256" key="9">
    <source>
        <dbReference type="NCBIfam" id="TIGR00152"/>
    </source>
</evidence>
<dbReference type="UniPathway" id="UPA00241">
    <property type="reaction ID" value="UER00356"/>
</dbReference>
<dbReference type="SUPFAM" id="SSF52540">
    <property type="entry name" value="P-loop containing nucleoside triphosphate hydrolases"/>
    <property type="match status" value="1"/>
</dbReference>
<dbReference type="InterPro" id="IPR001977">
    <property type="entry name" value="Depp_CoAkinase"/>
</dbReference>
<feature type="binding site" evidence="8">
    <location>
        <begin position="11"/>
        <end position="16"/>
    </location>
    <ligand>
        <name>ATP</name>
        <dbReference type="ChEBI" id="CHEBI:30616"/>
    </ligand>
</feature>
<dbReference type="AlphaFoldDB" id="A0A1T4L9P1"/>
<evidence type="ECO:0000313" key="11">
    <source>
        <dbReference type="Proteomes" id="UP000189933"/>
    </source>
</evidence>
<accession>A0A1T4L9P1</accession>
<comment type="catalytic activity">
    <reaction evidence="8">
        <text>3'-dephospho-CoA + ATP = ADP + CoA + H(+)</text>
        <dbReference type="Rhea" id="RHEA:18245"/>
        <dbReference type="ChEBI" id="CHEBI:15378"/>
        <dbReference type="ChEBI" id="CHEBI:30616"/>
        <dbReference type="ChEBI" id="CHEBI:57287"/>
        <dbReference type="ChEBI" id="CHEBI:57328"/>
        <dbReference type="ChEBI" id="CHEBI:456216"/>
        <dbReference type="EC" id="2.7.1.24"/>
    </reaction>
</comment>
<dbReference type="Gene3D" id="3.40.50.300">
    <property type="entry name" value="P-loop containing nucleotide triphosphate hydrolases"/>
    <property type="match status" value="1"/>
</dbReference>
<dbReference type="EC" id="2.7.1.24" evidence="8 9"/>
<dbReference type="GO" id="GO:0015937">
    <property type="term" value="P:coenzyme A biosynthetic process"/>
    <property type="evidence" value="ECO:0007669"/>
    <property type="project" value="UniProtKB-UniRule"/>
</dbReference>
<keyword evidence="11" id="KW-1185">Reference proteome</keyword>
<dbReference type="Pfam" id="PF01121">
    <property type="entry name" value="CoaE"/>
    <property type="match status" value="1"/>
</dbReference>
<evidence type="ECO:0000256" key="2">
    <source>
        <dbReference type="ARBA" id="ARBA00022490"/>
    </source>
</evidence>
<keyword evidence="4 8" id="KW-0547">Nucleotide-binding</keyword>
<keyword evidence="7 8" id="KW-0173">Coenzyme A biosynthesis</keyword>
<keyword evidence="6 8" id="KW-0067">ATP-binding</keyword>
<comment type="subcellular location">
    <subcellularLocation>
        <location evidence="8">Cytoplasm</location>
    </subcellularLocation>
</comment>
<dbReference type="GO" id="GO:0004140">
    <property type="term" value="F:dephospho-CoA kinase activity"/>
    <property type="evidence" value="ECO:0007669"/>
    <property type="project" value="UniProtKB-UniRule"/>
</dbReference>
<evidence type="ECO:0000313" key="10">
    <source>
        <dbReference type="EMBL" id="SJZ51459.1"/>
    </source>
</evidence>
<evidence type="ECO:0000256" key="1">
    <source>
        <dbReference type="ARBA" id="ARBA00009018"/>
    </source>
</evidence>
<dbReference type="Proteomes" id="UP000189933">
    <property type="component" value="Unassembled WGS sequence"/>
</dbReference>